<accession>A0A9W9J9E9</accession>
<dbReference type="AlphaFoldDB" id="A0A9W9J9E9"/>
<evidence type="ECO:0000313" key="1">
    <source>
        <dbReference type="EMBL" id="KAJ5192244.1"/>
    </source>
</evidence>
<dbReference type="OrthoDB" id="10288155at2759"/>
<dbReference type="EMBL" id="JAPQKQ010000006">
    <property type="protein sequence ID" value="KAJ5192244.1"/>
    <property type="molecule type" value="Genomic_DNA"/>
</dbReference>
<sequence length="100" mass="10671">MAGRSEGNLARDQPISGSQLLWSGAVYGYPSGAVISRDPLFGSSSADRYRLSPVLPPRPIKFVPFAADRPKPALPLEKLSSDIADASEQKNITVIPIPVP</sequence>
<gene>
    <name evidence="1" type="ORF">N7449_008386</name>
</gene>
<reference evidence="1" key="1">
    <citation type="submission" date="2022-11" db="EMBL/GenBank/DDBJ databases">
        <authorList>
            <person name="Petersen C."/>
        </authorList>
    </citation>
    <scope>NUCLEOTIDE SEQUENCE</scope>
    <source>
        <strain evidence="1">IBT 20477</strain>
    </source>
</reference>
<keyword evidence="2" id="KW-1185">Reference proteome</keyword>
<protein>
    <submittedName>
        <fullName evidence="1">Aconitase/3-isopropylmalate dehydratase large subunit alpha/beta/alpha subdomain 1/3</fullName>
    </submittedName>
</protein>
<reference evidence="1" key="2">
    <citation type="journal article" date="2023" name="IMA Fungus">
        <title>Comparative genomic study of the Penicillium genus elucidates a diverse pangenome and 15 lateral gene transfer events.</title>
        <authorList>
            <person name="Petersen C."/>
            <person name="Sorensen T."/>
            <person name="Nielsen M.R."/>
            <person name="Sondergaard T.E."/>
            <person name="Sorensen J.L."/>
            <person name="Fitzpatrick D.A."/>
            <person name="Frisvad J.C."/>
            <person name="Nielsen K.L."/>
        </authorList>
    </citation>
    <scope>NUCLEOTIDE SEQUENCE</scope>
    <source>
        <strain evidence="1">IBT 20477</strain>
    </source>
</reference>
<proteinExistence type="predicted"/>
<dbReference type="Proteomes" id="UP001150942">
    <property type="component" value="Unassembled WGS sequence"/>
</dbReference>
<name>A0A9W9J9E9_9EURO</name>
<evidence type="ECO:0000313" key="2">
    <source>
        <dbReference type="Proteomes" id="UP001150942"/>
    </source>
</evidence>
<comment type="caution">
    <text evidence="1">The sequence shown here is derived from an EMBL/GenBank/DDBJ whole genome shotgun (WGS) entry which is preliminary data.</text>
</comment>
<organism evidence="1 2">
    <name type="scientific">Penicillium cf. viridicatum</name>
    <dbReference type="NCBI Taxonomy" id="2972119"/>
    <lineage>
        <taxon>Eukaryota</taxon>
        <taxon>Fungi</taxon>
        <taxon>Dikarya</taxon>
        <taxon>Ascomycota</taxon>
        <taxon>Pezizomycotina</taxon>
        <taxon>Eurotiomycetes</taxon>
        <taxon>Eurotiomycetidae</taxon>
        <taxon>Eurotiales</taxon>
        <taxon>Aspergillaceae</taxon>
        <taxon>Penicillium</taxon>
    </lineage>
</organism>